<proteinExistence type="inferred from homology"/>
<protein>
    <submittedName>
        <fullName evidence="3">Plasmid stabilization protein</fullName>
    </submittedName>
</protein>
<dbReference type="AlphaFoldDB" id="A0A432XG02"/>
<gene>
    <name evidence="3" type="ORF">CWE21_07270</name>
</gene>
<comment type="similarity">
    <text evidence="1">Belongs to the RelE toxin family.</text>
</comment>
<organism evidence="3 4">
    <name type="scientific">Pseudidiomarina aquimaris</name>
    <dbReference type="NCBI Taxonomy" id="641841"/>
    <lineage>
        <taxon>Bacteria</taxon>
        <taxon>Pseudomonadati</taxon>
        <taxon>Pseudomonadota</taxon>
        <taxon>Gammaproteobacteria</taxon>
        <taxon>Alteromonadales</taxon>
        <taxon>Idiomarinaceae</taxon>
        <taxon>Pseudidiomarina</taxon>
    </lineage>
</organism>
<accession>A0A432XG02</accession>
<sequence>MVEIIWTAPALDELDAIAAYVAMDNPVAAQIPVEKVFNATEGLSRYPDSGRRPPELPQGRYREIVAPPCRIFYRIENDKLYLVHVQRDAQQLREIRY</sequence>
<dbReference type="InterPro" id="IPR051803">
    <property type="entry name" value="TA_system_RelE-like_toxin"/>
</dbReference>
<dbReference type="Proteomes" id="UP000286678">
    <property type="component" value="Unassembled WGS sequence"/>
</dbReference>
<dbReference type="Gene3D" id="3.30.2310.20">
    <property type="entry name" value="RelE-like"/>
    <property type="match status" value="1"/>
</dbReference>
<dbReference type="RefSeq" id="WP_126833795.1">
    <property type="nucleotide sequence ID" value="NZ_PIPT01000005.1"/>
</dbReference>
<evidence type="ECO:0000313" key="4">
    <source>
        <dbReference type="Proteomes" id="UP000286678"/>
    </source>
</evidence>
<keyword evidence="4" id="KW-1185">Reference proteome</keyword>
<keyword evidence="2" id="KW-1277">Toxin-antitoxin system</keyword>
<dbReference type="EMBL" id="PIPT01000005">
    <property type="protein sequence ID" value="RUO47645.1"/>
    <property type="molecule type" value="Genomic_DNA"/>
</dbReference>
<evidence type="ECO:0000256" key="2">
    <source>
        <dbReference type="ARBA" id="ARBA00022649"/>
    </source>
</evidence>
<dbReference type="PANTHER" id="PTHR33755">
    <property type="entry name" value="TOXIN PARE1-RELATED"/>
    <property type="match status" value="1"/>
</dbReference>
<dbReference type="InterPro" id="IPR007712">
    <property type="entry name" value="RelE/ParE_toxin"/>
</dbReference>
<dbReference type="PANTHER" id="PTHR33755:SF5">
    <property type="entry name" value="TYPE II TOXIN-ANTITOXIN SYSTEM RELE_PARE FAMILY TOXIN"/>
    <property type="match status" value="1"/>
</dbReference>
<name>A0A432XG02_9GAMM</name>
<dbReference type="InterPro" id="IPR035093">
    <property type="entry name" value="RelE/ParE_toxin_dom_sf"/>
</dbReference>
<reference evidence="4" key="1">
    <citation type="journal article" date="2018" name="Front. Microbiol.">
        <title>Genome-Based Analysis Reveals the Taxonomy and Diversity of the Family Idiomarinaceae.</title>
        <authorList>
            <person name="Liu Y."/>
            <person name="Lai Q."/>
            <person name="Shao Z."/>
        </authorList>
    </citation>
    <scope>NUCLEOTIDE SEQUENCE [LARGE SCALE GENOMIC DNA]</scope>
    <source>
        <strain evidence="4">SW15</strain>
    </source>
</reference>
<dbReference type="OrthoDB" id="9798046at2"/>
<evidence type="ECO:0000313" key="3">
    <source>
        <dbReference type="EMBL" id="RUO47645.1"/>
    </source>
</evidence>
<comment type="caution">
    <text evidence="3">The sequence shown here is derived from an EMBL/GenBank/DDBJ whole genome shotgun (WGS) entry which is preliminary data.</text>
</comment>
<evidence type="ECO:0000256" key="1">
    <source>
        <dbReference type="ARBA" id="ARBA00006226"/>
    </source>
</evidence>
<dbReference type="Pfam" id="PF05016">
    <property type="entry name" value="ParE_toxin"/>
    <property type="match status" value="1"/>
</dbReference>